<dbReference type="PANTHER" id="PTHR37423">
    <property type="entry name" value="SOLUBLE LYTIC MUREIN TRANSGLYCOSYLASE-RELATED"/>
    <property type="match status" value="1"/>
</dbReference>
<dbReference type="PANTHER" id="PTHR37423:SF2">
    <property type="entry name" value="MEMBRANE-BOUND LYTIC MUREIN TRANSGLYCOSYLASE C"/>
    <property type="match status" value="1"/>
</dbReference>
<accession>A0A0W8G0F3</accession>
<reference evidence="2" key="1">
    <citation type="journal article" date="2015" name="Proc. Natl. Acad. Sci. U.S.A.">
        <title>Networks of energetic and metabolic interactions define dynamics in microbial communities.</title>
        <authorList>
            <person name="Embree M."/>
            <person name="Liu J.K."/>
            <person name="Al-Bassam M.M."/>
            <person name="Zengler K."/>
        </authorList>
    </citation>
    <scope>NUCLEOTIDE SEQUENCE</scope>
</reference>
<dbReference type="Pfam" id="PF01464">
    <property type="entry name" value="SLT"/>
    <property type="match status" value="1"/>
</dbReference>
<dbReference type="EMBL" id="LNQE01000440">
    <property type="protein sequence ID" value="KUG26556.1"/>
    <property type="molecule type" value="Genomic_DNA"/>
</dbReference>
<dbReference type="CDD" id="cd16894">
    <property type="entry name" value="MltD-like"/>
    <property type="match status" value="1"/>
</dbReference>
<dbReference type="InterPro" id="IPR008258">
    <property type="entry name" value="Transglycosylase_SLT_dom_1"/>
</dbReference>
<dbReference type="InterPro" id="IPR023346">
    <property type="entry name" value="Lysozyme-like_dom_sf"/>
</dbReference>
<sequence length="294" mass="34299">MFLFSFYIHVEEAKTGIIQSTPQSLQIVVPPIPERVEIFGEEVPLLDIDVRERLEREIIVNTYWHSNTILMLKRAKRWFPVIEPILAKNNIPDDFKYISVIESNLDNLVSPAGASGFWQFMKGTAPRYNLEVKESVDERYHLEKATQAACDYLKEAYDKFGSWATAAASYNMGIDGVARQIERQKTKNYFNFTLNEETSRYLFRAIALKLILTNPTRYGFNIEDYERYDPYKTYEVEVTSDINDLAIWAKDKEINYKWLKKLNPWLRDNQLKVPAGKTYKIKLPVPGSIYIIPD</sequence>
<protein>
    <submittedName>
        <fullName evidence="2">Membrane-bound lytic murein transglycosylase d</fullName>
    </submittedName>
</protein>
<organism evidence="2">
    <name type="scientific">hydrocarbon metagenome</name>
    <dbReference type="NCBI Taxonomy" id="938273"/>
    <lineage>
        <taxon>unclassified sequences</taxon>
        <taxon>metagenomes</taxon>
        <taxon>ecological metagenomes</taxon>
    </lineage>
</organism>
<evidence type="ECO:0000313" key="2">
    <source>
        <dbReference type="EMBL" id="KUG26556.1"/>
    </source>
</evidence>
<dbReference type="SUPFAM" id="SSF53955">
    <property type="entry name" value="Lysozyme-like"/>
    <property type="match status" value="1"/>
</dbReference>
<comment type="caution">
    <text evidence="2">The sequence shown here is derived from an EMBL/GenBank/DDBJ whole genome shotgun (WGS) entry which is preliminary data.</text>
</comment>
<dbReference type="AlphaFoldDB" id="A0A0W8G0F3"/>
<gene>
    <name evidence="2" type="ORF">ASZ90_003603</name>
</gene>
<dbReference type="Gene3D" id="1.10.530.10">
    <property type="match status" value="1"/>
</dbReference>
<proteinExistence type="predicted"/>
<feature type="domain" description="Transglycosylase SLT" evidence="1">
    <location>
        <begin position="87"/>
        <end position="191"/>
    </location>
</feature>
<evidence type="ECO:0000259" key="1">
    <source>
        <dbReference type="Pfam" id="PF01464"/>
    </source>
</evidence>
<name>A0A0W8G0F3_9ZZZZ</name>